<dbReference type="GO" id="GO:0016020">
    <property type="term" value="C:membrane"/>
    <property type="evidence" value="ECO:0007669"/>
    <property type="project" value="UniProtKB-SubCell"/>
</dbReference>
<keyword evidence="6 10" id="KW-1133">Transmembrane helix</keyword>
<evidence type="ECO:0000313" key="12">
    <source>
        <dbReference type="EMBL" id="PVD19213.1"/>
    </source>
</evidence>
<dbReference type="CDD" id="cd03419">
    <property type="entry name" value="GRX_GRXh_1_2_like"/>
    <property type="match status" value="1"/>
</dbReference>
<feature type="transmembrane region" description="Helical" evidence="10">
    <location>
        <begin position="246"/>
        <end position="271"/>
    </location>
</feature>
<sequence length="313" mass="34238">MAHVKTLVDSKIADKKVIIFSKSYCPFCTKAKHVFLRLIEEGKLSSDDYEVMEIENNPDCDAIQNYLQTVTGARSVPRVFINGKCIGGGDDVVAADKAGELVKKLLSYNSVVYVHSRPQNSVQSGLIMTTIMITLPAQPSLRLQVETVGVSSHQQEAQMSCGLITLAPGTPVPYDSSLSHTSSKSGLTVMSVVYGGFNGYDVTSCDIIISIIQVVMAGWIIGLNSLVLDTLIRLNGRNGSRDPTDVLLASLSITDILSGVFILHTCIYSLSKYQNTTECLVRMAVFHGALYSSIFHLIILTSDRYIKILFPYR</sequence>
<reference evidence="12 13" key="1">
    <citation type="submission" date="2018-04" db="EMBL/GenBank/DDBJ databases">
        <title>The genome of golden apple snail Pomacea canaliculata provides insight into stress tolerance and invasive adaptation.</title>
        <authorList>
            <person name="Liu C."/>
            <person name="Liu B."/>
            <person name="Ren Y."/>
            <person name="Zhang Y."/>
            <person name="Wang H."/>
            <person name="Li S."/>
            <person name="Jiang F."/>
            <person name="Yin L."/>
            <person name="Zhang G."/>
            <person name="Qian W."/>
            <person name="Fan W."/>
        </authorList>
    </citation>
    <scope>NUCLEOTIDE SEQUENCE [LARGE SCALE GENOMIC DNA]</scope>
    <source>
        <strain evidence="12">SZHN2017</strain>
        <tissue evidence="12">Muscle</tissue>
    </source>
</reference>
<gene>
    <name evidence="12" type="ORF">C0Q70_19698</name>
</gene>
<dbReference type="InterPro" id="IPR000276">
    <property type="entry name" value="GPCR_Rhodpsn"/>
</dbReference>
<dbReference type="Proteomes" id="UP000245119">
    <property type="component" value="Linkage Group LG13"/>
</dbReference>
<evidence type="ECO:0000313" key="13">
    <source>
        <dbReference type="Proteomes" id="UP000245119"/>
    </source>
</evidence>
<evidence type="ECO:0000256" key="9">
    <source>
        <dbReference type="ARBA" id="ARBA00023284"/>
    </source>
</evidence>
<dbReference type="InterPro" id="IPR011767">
    <property type="entry name" value="GLR_AS"/>
</dbReference>
<dbReference type="PRINTS" id="PR00160">
    <property type="entry name" value="GLUTAREDOXIN"/>
</dbReference>
<evidence type="ECO:0000256" key="1">
    <source>
        <dbReference type="ARBA" id="ARBA00002549"/>
    </source>
</evidence>
<dbReference type="PROSITE" id="PS51354">
    <property type="entry name" value="GLUTAREDOXIN_2"/>
    <property type="match status" value="1"/>
</dbReference>
<evidence type="ECO:0000256" key="5">
    <source>
        <dbReference type="ARBA" id="ARBA00022982"/>
    </source>
</evidence>
<feature type="transmembrane region" description="Helical" evidence="10">
    <location>
        <begin position="207"/>
        <end position="234"/>
    </location>
</feature>
<feature type="domain" description="G-protein coupled receptors family 1 profile" evidence="11">
    <location>
        <begin position="223"/>
        <end position="313"/>
    </location>
</feature>
<evidence type="ECO:0000256" key="8">
    <source>
        <dbReference type="ARBA" id="ARBA00023157"/>
    </source>
</evidence>
<dbReference type="InterPro" id="IPR017452">
    <property type="entry name" value="GPCR_Rhodpsn_7TM"/>
</dbReference>
<comment type="subcellular location">
    <subcellularLocation>
        <location evidence="2">Membrane</location>
    </subcellularLocation>
</comment>
<dbReference type="PROSITE" id="PS00195">
    <property type="entry name" value="GLUTAREDOXIN_1"/>
    <property type="match status" value="1"/>
</dbReference>
<dbReference type="InterPro" id="IPR014025">
    <property type="entry name" value="Glutaredoxin_subgr"/>
</dbReference>
<keyword evidence="4 10" id="KW-0812">Transmembrane</keyword>
<keyword evidence="5" id="KW-0249">Electron transport</keyword>
<keyword evidence="8" id="KW-1015">Disulfide bond</keyword>
<dbReference type="PANTHER" id="PTHR45694">
    <property type="entry name" value="GLUTAREDOXIN 2"/>
    <property type="match status" value="1"/>
</dbReference>
<evidence type="ECO:0000256" key="2">
    <source>
        <dbReference type="ARBA" id="ARBA00004370"/>
    </source>
</evidence>
<dbReference type="CDD" id="cd00637">
    <property type="entry name" value="7tm_classA_rhodopsin-like"/>
    <property type="match status" value="1"/>
</dbReference>
<dbReference type="Gene3D" id="1.20.1070.10">
    <property type="entry name" value="Rhodopsin 7-helix transmembrane proteins"/>
    <property type="match status" value="1"/>
</dbReference>
<dbReference type="Pfam" id="PF00462">
    <property type="entry name" value="Glutaredoxin"/>
    <property type="match status" value="1"/>
</dbReference>
<evidence type="ECO:0000259" key="11">
    <source>
        <dbReference type="PROSITE" id="PS50262"/>
    </source>
</evidence>
<organism evidence="12 13">
    <name type="scientific">Pomacea canaliculata</name>
    <name type="common">Golden apple snail</name>
    <dbReference type="NCBI Taxonomy" id="400727"/>
    <lineage>
        <taxon>Eukaryota</taxon>
        <taxon>Metazoa</taxon>
        <taxon>Spiralia</taxon>
        <taxon>Lophotrochozoa</taxon>
        <taxon>Mollusca</taxon>
        <taxon>Gastropoda</taxon>
        <taxon>Caenogastropoda</taxon>
        <taxon>Architaenioglossa</taxon>
        <taxon>Ampullarioidea</taxon>
        <taxon>Ampullariidae</taxon>
        <taxon>Pomacea</taxon>
    </lineage>
</organism>
<dbReference type="SUPFAM" id="SSF81321">
    <property type="entry name" value="Family A G protein-coupled receptor-like"/>
    <property type="match status" value="1"/>
</dbReference>
<dbReference type="PROSITE" id="PS00237">
    <property type="entry name" value="G_PROTEIN_RECEP_F1_1"/>
    <property type="match status" value="1"/>
</dbReference>
<protein>
    <recommendedName>
        <fullName evidence="11">G-protein coupled receptors family 1 profile domain-containing protein</fullName>
    </recommendedName>
</protein>
<comment type="function">
    <text evidence="1">Has a glutathione-disulfide oxidoreductase activity in the presence of NADPH and glutathione reductase. Reduces low molecular weight disulfides and proteins.</text>
</comment>
<name>A0A2T7NDG9_POMCA</name>
<proteinExistence type="predicted"/>
<keyword evidence="9" id="KW-0676">Redox-active center</keyword>
<dbReference type="GO" id="GO:0004930">
    <property type="term" value="F:G protein-coupled receptor activity"/>
    <property type="evidence" value="ECO:0007669"/>
    <property type="project" value="InterPro"/>
</dbReference>
<keyword evidence="3" id="KW-0813">Transport</keyword>
<dbReference type="GO" id="GO:0005737">
    <property type="term" value="C:cytoplasm"/>
    <property type="evidence" value="ECO:0007669"/>
    <property type="project" value="TreeGrafter"/>
</dbReference>
<dbReference type="PANTHER" id="PTHR45694:SF18">
    <property type="entry name" value="GLUTAREDOXIN-1-RELATED"/>
    <property type="match status" value="1"/>
</dbReference>
<dbReference type="AlphaFoldDB" id="A0A2T7NDG9"/>
<accession>A0A2T7NDG9</accession>
<dbReference type="Pfam" id="PF00001">
    <property type="entry name" value="7tm_1"/>
    <property type="match status" value="1"/>
</dbReference>
<keyword evidence="13" id="KW-1185">Reference proteome</keyword>
<evidence type="ECO:0000256" key="6">
    <source>
        <dbReference type="ARBA" id="ARBA00022989"/>
    </source>
</evidence>
<comment type="caution">
    <text evidence="12">The sequence shown here is derived from an EMBL/GenBank/DDBJ whole genome shotgun (WGS) entry which is preliminary data.</text>
</comment>
<feature type="transmembrane region" description="Helical" evidence="10">
    <location>
        <begin position="283"/>
        <end position="300"/>
    </location>
</feature>
<evidence type="ECO:0000256" key="10">
    <source>
        <dbReference type="SAM" id="Phobius"/>
    </source>
</evidence>
<dbReference type="NCBIfam" id="TIGR02180">
    <property type="entry name" value="GRX_euk"/>
    <property type="match status" value="1"/>
</dbReference>
<evidence type="ECO:0000256" key="3">
    <source>
        <dbReference type="ARBA" id="ARBA00022448"/>
    </source>
</evidence>
<dbReference type="Gene3D" id="3.40.30.10">
    <property type="entry name" value="Glutaredoxin"/>
    <property type="match status" value="1"/>
</dbReference>
<dbReference type="GO" id="GO:0015038">
    <property type="term" value="F:glutathione disulfide oxidoreductase activity"/>
    <property type="evidence" value="ECO:0007669"/>
    <property type="project" value="TreeGrafter"/>
</dbReference>
<keyword evidence="7 10" id="KW-0472">Membrane</keyword>
<dbReference type="EMBL" id="PZQS01000013">
    <property type="protein sequence ID" value="PVD19213.1"/>
    <property type="molecule type" value="Genomic_DNA"/>
</dbReference>
<dbReference type="OrthoDB" id="6106139at2759"/>
<dbReference type="InterPro" id="IPR002109">
    <property type="entry name" value="Glutaredoxin"/>
</dbReference>
<dbReference type="InterPro" id="IPR011899">
    <property type="entry name" value="Glutaredoxin_euk/vir"/>
</dbReference>
<dbReference type="InterPro" id="IPR036249">
    <property type="entry name" value="Thioredoxin-like_sf"/>
</dbReference>
<dbReference type="STRING" id="400727.A0A2T7NDG9"/>
<dbReference type="GO" id="GO:0034599">
    <property type="term" value="P:cellular response to oxidative stress"/>
    <property type="evidence" value="ECO:0007669"/>
    <property type="project" value="TreeGrafter"/>
</dbReference>
<dbReference type="PROSITE" id="PS50262">
    <property type="entry name" value="G_PROTEIN_RECEP_F1_2"/>
    <property type="match status" value="1"/>
</dbReference>
<evidence type="ECO:0000256" key="4">
    <source>
        <dbReference type="ARBA" id="ARBA00022692"/>
    </source>
</evidence>
<evidence type="ECO:0000256" key="7">
    <source>
        <dbReference type="ARBA" id="ARBA00023136"/>
    </source>
</evidence>
<dbReference type="SUPFAM" id="SSF52833">
    <property type="entry name" value="Thioredoxin-like"/>
    <property type="match status" value="1"/>
</dbReference>